<evidence type="ECO:0000259" key="1">
    <source>
        <dbReference type="Pfam" id="PF00501"/>
    </source>
</evidence>
<name>A0A089PVD5_9ENTR</name>
<dbReference type="KEGG" id="cnt:JT31_06695"/>
<dbReference type="InterPro" id="IPR000873">
    <property type="entry name" value="AMP-dep_synth/lig_dom"/>
</dbReference>
<dbReference type="InterPro" id="IPR050237">
    <property type="entry name" value="ATP-dep_AMP-bd_enzyme"/>
</dbReference>
<dbReference type="Gene3D" id="3.40.50.12780">
    <property type="entry name" value="N-terminal domain of ligase-like"/>
    <property type="match status" value="1"/>
</dbReference>
<dbReference type="EMBL" id="CP009451">
    <property type="protein sequence ID" value="AIR04307.1"/>
    <property type="molecule type" value="Genomic_DNA"/>
</dbReference>
<dbReference type="RefSeq" id="WP_038474796.1">
    <property type="nucleotide sequence ID" value="NZ_CP009451.1"/>
</dbReference>
<evidence type="ECO:0000313" key="2">
    <source>
        <dbReference type="EMBL" id="AIR04307.1"/>
    </source>
</evidence>
<accession>A0A089PVD5</accession>
<dbReference type="PANTHER" id="PTHR43767:SF1">
    <property type="entry name" value="NONRIBOSOMAL PEPTIDE SYNTHASE PES1 (EUROFUNG)-RELATED"/>
    <property type="match status" value="1"/>
</dbReference>
<dbReference type="InterPro" id="IPR042099">
    <property type="entry name" value="ANL_N_sf"/>
</dbReference>
<feature type="domain" description="AMP-dependent synthetase/ligase" evidence="1">
    <location>
        <begin position="130"/>
        <end position="289"/>
    </location>
</feature>
<protein>
    <submittedName>
        <fullName evidence="2">AMP-dependent synthetase</fullName>
    </submittedName>
</protein>
<evidence type="ECO:0000313" key="3">
    <source>
        <dbReference type="Proteomes" id="UP000029481"/>
    </source>
</evidence>
<proteinExistence type="predicted"/>
<dbReference type="Pfam" id="PF00501">
    <property type="entry name" value="AMP-binding"/>
    <property type="match status" value="1"/>
</dbReference>
<dbReference type="InterPro" id="IPR045851">
    <property type="entry name" value="AMP-bd_C_sf"/>
</dbReference>
<dbReference type="Gene3D" id="3.30.300.30">
    <property type="match status" value="1"/>
</dbReference>
<dbReference type="GO" id="GO:0016878">
    <property type="term" value="F:acid-thiol ligase activity"/>
    <property type="evidence" value="ECO:0007669"/>
    <property type="project" value="UniProtKB-ARBA"/>
</dbReference>
<dbReference type="AlphaFoldDB" id="A0A089PVD5"/>
<dbReference type="PANTHER" id="PTHR43767">
    <property type="entry name" value="LONG-CHAIN-FATTY-ACID--COA LIGASE"/>
    <property type="match status" value="1"/>
</dbReference>
<dbReference type="Proteomes" id="UP000029481">
    <property type="component" value="Chromosome"/>
</dbReference>
<gene>
    <name evidence="2" type="ORF">JT31_06695</name>
</gene>
<dbReference type="SUPFAM" id="SSF56801">
    <property type="entry name" value="Acetyl-CoA synthetase-like"/>
    <property type="match status" value="1"/>
</dbReference>
<keyword evidence="3" id="KW-1185">Reference proteome</keyword>
<dbReference type="OrthoDB" id="9787658at2"/>
<organism evidence="2 3">
    <name type="scientific">Cedecea neteri</name>
    <dbReference type="NCBI Taxonomy" id="158822"/>
    <lineage>
        <taxon>Bacteria</taxon>
        <taxon>Pseudomonadati</taxon>
        <taxon>Pseudomonadota</taxon>
        <taxon>Gammaproteobacteria</taxon>
        <taxon>Enterobacterales</taxon>
        <taxon>Enterobacteriaceae</taxon>
        <taxon>Cedecea</taxon>
    </lineage>
</organism>
<reference evidence="2 3" key="1">
    <citation type="submission" date="2014-09" db="EMBL/GenBank/DDBJ databases">
        <title>Cedecea neteri SSMD04 Genome Sequencing.</title>
        <authorList>
            <person name="Tan J.-Y."/>
        </authorList>
    </citation>
    <scope>NUCLEOTIDE SEQUENCE [LARGE SCALE GENOMIC DNA]</scope>
    <source>
        <strain evidence="2 3">SSMD04</strain>
    </source>
</reference>
<sequence>MKQPLSLAGWLTAPRSSSTLIAWLGNQEWTLGHLRHDVARLMQQMAHRPGQRWALCFENSYLFLVALLATLHAGRTPVIPGHCRVALLNEQRSLFDGVLSDKDLAWQGPLCIVRSGQQTAEEAVFFPEVAADAFVELFTSGSTGTPKRVVKSIARLDREAALLTAHFAERLEGCRIVASVVPQHLYGLTFRIFLPMTLGQPLHAAMLYYAEQLAALSHEHRYAFISSPAFLKRLDLQLSPPPVKTILSAGGLLPWQDVAQAAQWLGVLPDEIYGSTETGVLAWRYREHDDVAWLPFPGVKITPESESFRASSPLIAAEEGLLLDDVLHIEEDGRFRLMGRRGRVVKIEEKRISLTEIEQRLLELEGISEAAALPVSRGGRQGIGVLLVLNESARQRWLQRSGKAQEMAWRRSLQPWLEPVAMPRYWRVVDEIPVNNMNKRVYAQLQELFHETS</sequence>